<reference evidence="1 2" key="1">
    <citation type="submission" date="2016-05" db="EMBL/GenBank/DDBJ databases">
        <title>Paenibacillus sp. 1ZS3-15 nov., isolated from the rhizosphere soil.</title>
        <authorList>
            <person name="Zhang X.X."/>
            <person name="Zhang J."/>
        </authorList>
    </citation>
    <scope>NUCLEOTIDE SEQUENCE [LARGE SCALE GENOMIC DNA]</scope>
    <source>
        <strain evidence="1 2">1ZS3-15</strain>
    </source>
</reference>
<evidence type="ECO:0000313" key="2">
    <source>
        <dbReference type="Proteomes" id="UP000078454"/>
    </source>
</evidence>
<name>A0A198AKQ7_9BACL</name>
<accession>A0A198AKQ7</accession>
<protein>
    <submittedName>
        <fullName evidence="1">Uncharacterized protein</fullName>
    </submittedName>
</protein>
<evidence type="ECO:0000313" key="1">
    <source>
        <dbReference type="EMBL" id="OAS21817.1"/>
    </source>
</evidence>
<comment type="caution">
    <text evidence="1">The sequence shown here is derived from an EMBL/GenBank/DDBJ whole genome shotgun (WGS) entry which is preliminary data.</text>
</comment>
<keyword evidence="2" id="KW-1185">Reference proteome</keyword>
<dbReference type="Proteomes" id="UP000078454">
    <property type="component" value="Unassembled WGS sequence"/>
</dbReference>
<sequence>MTTYTQLKTEIQIISNEIAKLYKWQDELNKQLQEVCLHEDKLTLNNVEYSGMLQNIDYCMDCRKTLSPDNCATSV</sequence>
<gene>
    <name evidence="1" type="ORF">A8708_06675</name>
</gene>
<proteinExistence type="predicted"/>
<dbReference type="AlphaFoldDB" id="A0A198AKQ7"/>
<dbReference type="RefSeq" id="WP_068662282.1">
    <property type="nucleotide sequence ID" value="NZ_LYPB01000047.1"/>
</dbReference>
<dbReference type="EMBL" id="LYPB01000047">
    <property type="protein sequence ID" value="OAS21817.1"/>
    <property type="molecule type" value="Genomic_DNA"/>
</dbReference>
<organism evidence="1 2">
    <name type="scientific">Paenibacillus oryzisoli</name>
    <dbReference type="NCBI Taxonomy" id="1850517"/>
    <lineage>
        <taxon>Bacteria</taxon>
        <taxon>Bacillati</taxon>
        <taxon>Bacillota</taxon>
        <taxon>Bacilli</taxon>
        <taxon>Bacillales</taxon>
        <taxon>Paenibacillaceae</taxon>
        <taxon>Paenibacillus</taxon>
    </lineage>
</organism>